<dbReference type="PROSITE" id="PS51198">
    <property type="entry name" value="UVRD_HELICASE_ATP_BIND"/>
    <property type="match status" value="1"/>
</dbReference>
<dbReference type="EMBL" id="CAUM01000133">
    <property type="protein sequence ID" value="CCV07747.1"/>
    <property type="molecule type" value="Genomic_DNA"/>
</dbReference>
<dbReference type="eggNOG" id="COG0210">
    <property type="taxonomic scope" value="Bacteria"/>
</dbReference>
<dbReference type="CDD" id="cd17932">
    <property type="entry name" value="DEXQc_UvrD"/>
    <property type="match status" value="1"/>
</dbReference>
<dbReference type="Pfam" id="PF13361">
    <property type="entry name" value="UvrD_C"/>
    <property type="match status" value="1"/>
</dbReference>
<comment type="catalytic activity">
    <reaction evidence="8">
        <text>Couples ATP hydrolysis with the unwinding of duplex DNA by translocating in the 3'-5' direction.</text>
        <dbReference type="EC" id="5.6.2.4"/>
    </reaction>
</comment>
<dbReference type="InterPro" id="IPR000212">
    <property type="entry name" value="DNA_helicase_UvrD/REP"/>
</dbReference>
<evidence type="ECO:0000256" key="9">
    <source>
        <dbReference type="ARBA" id="ARBA00034808"/>
    </source>
</evidence>
<keyword evidence="3 12" id="KW-0378">Hydrolase</keyword>
<dbReference type="GO" id="GO:0033202">
    <property type="term" value="C:DNA helicase complex"/>
    <property type="evidence" value="ECO:0007669"/>
    <property type="project" value="TreeGrafter"/>
</dbReference>
<accession>M5EU47</accession>
<dbReference type="AlphaFoldDB" id="M5EU47"/>
<dbReference type="CDD" id="cd18807">
    <property type="entry name" value="SF1_C_UvrD"/>
    <property type="match status" value="1"/>
</dbReference>
<comment type="caution">
    <text evidence="16">The sequence shown here is derived from an EMBL/GenBank/DDBJ whole genome shotgun (WGS) entry which is preliminary data.</text>
</comment>
<proteinExistence type="inferred from homology"/>
<evidence type="ECO:0000313" key="17">
    <source>
        <dbReference type="Proteomes" id="UP000012062"/>
    </source>
</evidence>
<dbReference type="FunFam" id="3.40.50.300:FF:001890">
    <property type="entry name" value="DNA helicase"/>
    <property type="match status" value="1"/>
</dbReference>
<dbReference type="InterPro" id="IPR027417">
    <property type="entry name" value="P-loop_NTPase"/>
</dbReference>
<dbReference type="STRING" id="1297569.MESS2_640003"/>
<comment type="catalytic activity">
    <reaction evidence="11">
        <text>ATP + H2O = ADP + phosphate + H(+)</text>
        <dbReference type="Rhea" id="RHEA:13065"/>
        <dbReference type="ChEBI" id="CHEBI:15377"/>
        <dbReference type="ChEBI" id="CHEBI:15378"/>
        <dbReference type="ChEBI" id="CHEBI:30616"/>
        <dbReference type="ChEBI" id="CHEBI:43474"/>
        <dbReference type="ChEBI" id="CHEBI:456216"/>
        <dbReference type="EC" id="5.6.2.4"/>
    </reaction>
</comment>
<evidence type="ECO:0000256" key="8">
    <source>
        <dbReference type="ARBA" id="ARBA00034617"/>
    </source>
</evidence>
<dbReference type="GO" id="GO:0043138">
    <property type="term" value="F:3'-5' DNA helicase activity"/>
    <property type="evidence" value="ECO:0007669"/>
    <property type="project" value="UniProtKB-EC"/>
</dbReference>
<dbReference type="InterPro" id="IPR014016">
    <property type="entry name" value="UvrD-like_ATP-bd"/>
</dbReference>
<dbReference type="Gene3D" id="3.40.50.300">
    <property type="entry name" value="P-loop containing nucleotide triphosphate hydrolases"/>
    <property type="match status" value="3"/>
</dbReference>
<comment type="similarity">
    <text evidence="1">Belongs to the helicase family. UvrD subfamily.</text>
</comment>
<evidence type="ECO:0000256" key="5">
    <source>
        <dbReference type="ARBA" id="ARBA00022840"/>
    </source>
</evidence>
<evidence type="ECO:0000256" key="7">
    <source>
        <dbReference type="ARBA" id="ARBA00025289"/>
    </source>
</evidence>
<dbReference type="Pfam" id="PF00580">
    <property type="entry name" value="UvrD-helicase"/>
    <property type="match status" value="2"/>
</dbReference>
<dbReference type="PANTHER" id="PTHR11070:SF2">
    <property type="entry name" value="ATP-DEPENDENT DNA HELICASE SRS2"/>
    <property type="match status" value="1"/>
</dbReference>
<dbReference type="InterPro" id="IPR014017">
    <property type="entry name" value="DNA_helicase_UvrD-like_C"/>
</dbReference>
<feature type="binding site" evidence="12">
    <location>
        <begin position="64"/>
        <end position="71"/>
    </location>
    <ligand>
        <name>ATP</name>
        <dbReference type="ChEBI" id="CHEBI:30616"/>
    </ligand>
</feature>
<dbReference type="FunFam" id="1.10.486.10:FF:000003">
    <property type="entry name" value="ATP-dependent DNA helicase"/>
    <property type="match status" value="1"/>
</dbReference>
<feature type="domain" description="UvrD-like helicase ATP-binding" evidence="14">
    <location>
        <begin position="43"/>
        <end position="378"/>
    </location>
</feature>
<dbReference type="EC" id="5.6.2.4" evidence="9"/>
<dbReference type="Gene3D" id="1.10.486.10">
    <property type="entry name" value="PCRA, domain 4"/>
    <property type="match status" value="1"/>
</dbReference>
<dbReference type="GO" id="GO:0003677">
    <property type="term" value="F:DNA binding"/>
    <property type="evidence" value="ECO:0007669"/>
    <property type="project" value="InterPro"/>
</dbReference>
<keyword evidence="2 12" id="KW-0547">Nucleotide-binding</keyword>
<evidence type="ECO:0000259" key="15">
    <source>
        <dbReference type="PROSITE" id="PS51217"/>
    </source>
</evidence>
<evidence type="ECO:0000256" key="12">
    <source>
        <dbReference type="PROSITE-ProRule" id="PRU00560"/>
    </source>
</evidence>
<keyword evidence="6" id="KW-0413">Isomerase</keyword>
<name>M5EU47_9HYPH</name>
<dbReference type="SUPFAM" id="SSF52540">
    <property type="entry name" value="P-loop containing nucleoside triphosphate hydrolases"/>
    <property type="match status" value="1"/>
</dbReference>
<dbReference type="PANTHER" id="PTHR11070">
    <property type="entry name" value="UVRD / RECB / PCRA DNA HELICASE FAMILY MEMBER"/>
    <property type="match status" value="1"/>
</dbReference>
<evidence type="ECO:0000256" key="6">
    <source>
        <dbReference type="ARBA" id="ARBA00023235"/>
    </source>
</evidence>
<evidence type="ECO:0000313" key="16">
    <source>
        <dbReference type="EMBL" id="CCV07747.1"/>
    </source>
</evidence>
<sequence length="900" mass="99752">MSGFSEDMPFFDEPNARPAAPSGIAARAMAARSGQNNAPDYLKGLNPEQRLAVETTEGPVLVLAGAGTGKTRVLTTRIAHILATGKAFPSQILAVTFTNKAAREMKQRIGILIGEGNVEGMPWLGTFHSIGVKLLRRHAELAGLKSDFTILDTDDVVRLIKQLIQAEGLDDKRWPAKQFAQMIDGWKNKGLGPTDIPEGDARSFANGKGRELYKAYQERLQTLNACDFGDLLCHPIRIFRAYPDVLKEYHKRFRYILVDEYQDTNTAQYMWLRLLAQRPDGKPISPLEGEMSGRTEASRRQAGGTAPPSVASGDISPSRGEIGRSSAETRATVNICCVGDDDQSIYGWRGAEVDNILRFDKDFPGATIIRLERNYRSTAHILGTASHLIAHNEGRFGKTLFTEKVAEDDEKVHVHAAWDSEEEARAVGETIEAYQRPDKQGNRHNLNDMAILVRASFQMREFEDRFVTLGLNYRVIGGPRFYERMEIRDALAFFRVVAQGADDLAFERIVNVPKRGLGEATIRQIHDTARALRIPMLEAAAKLAESDELKPKPRAALREVAANFERWQKALETTPHTELAETILEESGYTDMWKNDRSVEAPGRLENLKELIRSMEEYESLRSFLEHVALVMDAEQNEALDAVNIMTLHSAKGLEFETVFLPGWEEGLFPHQRSLDEGGRSGLEEERRLAYVGLTRAKKNLHLWFVSNRRIHGLWQSTIPSRFLEELPEAHVEVAESGNSYGGYGNSYGGGSFASGRGGKGAGRQNPYGASRFDNVGEEKSGSFSNTYATPGWQRAQANRTEATDRNWGSRSGHQVERIGYGETDSGYGAGRTSVKGRTIDGELVAKSVADTPSAFNVGDRVFHQKFGNGNIAAIEGNKLTIDFDKAGQKRVLDGFVAAV</sequence>
<dbReference type="PROSITE" id="PS51217">
    <property type="entry name" value="UVRD_HELICASE_CTER"/>
    <property type="match status" value="1"/>
</dbReference>
<evidence type="ECO:0000256" key="13">
    <source>
        <dbReference type="SAM" id="MobiDB-lite"/>
    </source>
</evidence>
<evidence type="ECO:0000256" key="11">
    <source>
        <dbReference type="ARBA" id="ARBA00048988"/>
    </source>
</evidence>
<evidence type="ECO:0000256" key="1">
    <source>
        <dbReference type="ARBA" id="ARBA00009922"/>
    </source>
</evidence>
<evidence type="ECO:0000256" key="3">
    <source>
        <dbReference type="ARBA" id="ARBA00022801"/>
    </source>
</evidence>
<dbReference type="GO" id="GO:0016887">
    <property type="term" value="F:ATP hydrolysis activity"/>
    <property type="evidence" value="ECO:0007669"/>
    <property type="project" value="RHEA"/>
</dbReference>
<keyword evidence="4 12" id="KW-0347">Helicase</keyword>
<keyword evidence="5 12" id="KW-0067">ATP-binding</keyword>
<dbReference type="GO" id="GO:0005829">
    <property type="term" value="C:cytosol"/>
    <property type="evidence" value="ECO:0007669"/>
    <property type="project" value="TreeGrafter"/>
</dbReference>
<comment type="function">
    <text evidence="7">Has both ATPase and helicase activities. Unwinds DNA duplexes with 3' to 5' polarity with respect to the bound strand and initiates unwinding most effectively when a single-stranded region is present. Involved in the post-incision events of nucleotide excision repair and methyl-directed mismatch repair.</text>
</comment>
<organism evidence="16 17">
    <name type="scientific">Mesorhizobium metallidurans STM 2683</name>
    <dbReference type="NCBI Taxonomy" id="1297569"/>
    <lineage>
        <taxon>Bacteria</taxon>
        <taxon>Pseudomonadati</taxon>
        <taxon>Pseudomonadota</taxon>
        <taxon>Alphaproteobacteria</taxon>
        <taxon>Hyphomicrobiales</taxon>
        <taxon>Phyllobacteriaceae</taxon>
        <taxon>Mesorhizobium</taxon>
    </lineage>
</organism>
<keyword evidence="17" id="KW-1185">Reference proteome</keyword>
<dbReference type="Proteomes" id="UP000012062">
    <property type="component" value="Unassembled WGS sequence"/>
</dbReference>
<evidence type="ECO:0000259" key="14">
    <source>
        <dbReference type="PROSITE" id="PS51198"/>
    </source>
</evidence>
<feature type="region of interest" description="Disordered" evidence="13">
    <location>
        <begin position="282"/>
        <end position="324"/>
    </location>
</feature>
<evidence type="ECO:0000256" key="10">
    <source>
        <dbReference type="ARBA" id="ARBA00034923"/>
    </source>
</evidence>
<evidence type="ECO:0000256" key="2">
    <source>
        <dbReference type="ARBA" id="ARBA00022741"/>
    </source>
</evidence>
<dbReference type="GO" id="GO:0000725">
    <property type="term" value="P:recombinational repair"/>
    <property type="evidence" value="ECO:0007669"/>
    <property type="project" value="TreeGrafter"/>
</dbReference>
<protein>
    <recommendedName>
        <fullName evidence="9">DNA 3'-5' helicase</fullName>
        <ecNumber evidence="9">5.6.2.4</ecNumber>
    </recommendedName>
    <alternativeName>
        <fullName evidence="10">DNA 3'-5' helicase II</fullName>
    </alternativeName>
</protein>
<reference evidence="16 17" key="1">
    <citation type="submission" date="2013-02" db="EMBL/GenBank/DDBJ databases">
        <authorList>
            <person name="Genoscope - CEA"/>
        </authorList>
    </citation>
    <scope>NUCLEOTIDE SEQUENCE [LARGE SCALE GENOMIC DNA]</scope>
    <source>
        <strain evidence="16 17">STM 2683</strain>
    </source>
</reference>
<gene>
    <name evidence="16" type="ORF">MESS2_640003</name>
</gene>
<feature type="domain" description="UvrD-like helicase C-terminal" evidence="15">
    <location>
        <begin position="379"/>
        <end position="653"/>
    </location>
</feature>
<dbReference type="RefSeq" id="WP_008876625.1">
    <property type="nucleotide sequence ID" value="NZ_CAUM01000133.1"/>
</dbReference>
<dbReference type="OrthoDB" id="9806690at2"/>
<dbReference type="GO" id="GO:0005524">
    <property type="term" value="F:ATP binding"/>
    <property type="evidence" value="ECO:0007669"/>
    <property type="project" value="UniProtKB-UniRule"/>
</dbReference>
<evidence type="ECO:0000256" key="4">
    <source>
        <dbReference type="ARBA" id="ARBA00022806"/>
    </source>
</evidence>